<dbReference type="AlphaFoldDB" id="A0A7W9GTL1"/>
<dbReference type="RefSeq" id="WP_184825263.1">
    <property type="nucleotide sequence ID" value="NZ_JACHMM010000001.1"/>
</dbReference>
<accession>A0A7W9GTL1</accession>
<organism evidence="1 2">
    <name type="scientific">Jiangella mangrovi</name>
    <dbReference type="NCBI Taxonomy" id="1524084"/>
    <lineage>
        <taxon>Bacteria</taxon>
        <taxon>Bacillati</taxon>
        <taxon>Actinomycetota</taxon>
        <taxon>Actinomycetes</taxon>
        <taxon>Jiangellales</taxon>
        <taxon>Jiangellaceae</taxon>
        <taxon>Jiangella</taxon>
    </lineage>
</organism>
<sequence>MPTRTIPLLPCASIDEIRDFYLPLGFEVAYYQQRPNPVVALRRGDLDLQYFGMDGFKPEESYSSCLVLVDDTEPLFEAFAAGLRSSFGKLPMSGFPRITRPRRRKNAGNLSGFSLIDPSGNWIRVMRDSPAGAAVAPVTTIDDGDKLTQAVANAVVLADSHGDVAQAAKILAGALGRAPAEAEVDATHRVEALAFLAELRLRLDDPAAARTAVAEARAVELTTDERDQLAPTFAQLCELDDALA</sequence>
<dbReference type="InterPro" id="IPR029068">
    <property type="entry name" value="Glyas_Bleomycin-R_OHBP_Dase"/>
</dbReference>
<dbReference type="Gene3D" id="3.10.180.10">
    <property type="entry name" value="2,3-Dihydroxybiphenyl 1,2-Dioxygenase, domain 1"/>
    <property type="match status" value="1"/>
</dbReference>
<comment type="caution">
    <text evidence="1">The sequence shown here is derived from an EMBL/GenBank/DDBJ whole genome shotgun (WGS) entry which is preliminary data.</text>
</comment>
<gene>
    <name evidence="1" type="ORF">HD601_004287</name>
</gene>
<evidence type="ECO:0000313" key="2">
    <source>
        <dbReference type="Proteomes" id="UP000542813"/>
    </source>
</evidence>
<dbReference type="SUPFAM" id="SSF54593">
    <property type="entry name" value="Glyoxalase/Bleomycin resistance protein/Dihydroxybiphenyl dioxygenase"/>
    <property type="match status" value="1"/>
</dbReference>
<proteinExistence type="predicted"/>
<dbReference type="EMBL" id="JACHMM010000001">
    <property type="protein sequence ID" value="MBB5789712.1"/>
    <property type="molecule type" value="Genomic_DNA"/>
</dbReference>
<evidence type="ECO:0000313" key="1">
    <source>
        <dbReference type="EMBL" id="MBB5789712.1"/>
    </source>
</evidence>
<evidence type="ECO:0008006" key="3">
    <source>
        <dbReference type="Google" id="ProtNLM"/>
    </source>
</evidence>
<reference evidence="1 2" key="1">
    <citation type="submission" date="2020-08" db="EMBL/GenBank/DDBJ databases">
        <title>Sequencing the genomes of 1000 actinobacteria strains.</title>
        <authorList>
            <person name="Klenk H.-P."/>
        </authorList>
    </citation>
    <scope>NUCLEOTIDE SEQUENCE [LARGE SCALE GENOMIC DNA]</scope>
    <source>
        <strain evidence="1 2">DSM 102122</strain>
    </source>
</reference>
<keyword evidence="2" id="KW-1185">Reference proteome</keyword>
<name>A0A7W9GTL1_9ACTN</name>
<dbReference type="Proteomes" id="UP000542813">
    <property type="component" value="Unassembled WGS sequence"/>
</dbReference>
<protein>
    <recommendedName>
        <fullName evidence="3">VOC family protein</fullName>
    </recommendedName>
</protein>